<evidence type="ECO:0000256" key="1">
    <source>
        <dbReference type="SAM" id="MobiDB-lite"/>
    </source>
</evidence>
<feature type="region of interest" description="Disordered" evidence="1">
    <location>
        <begin position="60"/>
        <end position="90"/>
    </location>
</feature>
<dbReference type="OrthoDB" id="4560943at2"/>
<feature type="compositionally biased region" description="Basic and acidic residues" evidence="1">
    <location>
        <begin position="78"/>
        <end position="90"/>
    </location>
</feature>
<dbReference type="Proteomes" id="UP000249166">
    <property type="component" value="Unassembled WGS sequence"/>
</dbReference>
<evidence type="ECO:0000313" key="3">
    <source>
        <dbReference type="EMBL" id="RAM37276.1"/>
    </source>
</evidence>
<dbReference type="Gene3D" id="6.10.180.30">
    <property type="match status" value="1"/>
</dbReference>
<feature type="domain" description="ParB-like C-terminal" evidence="2">
    <location>
        <begin position="19"/>
        <end position="65"/>
    </location>
</feature>
<evidence type="ECO:0000259" key="2">
    <source>
        <dbReference type="Pfam" id="PF18064"/>
    </source>
</evidence>
<accession>A0A328HF40</accession>
<evidence type="ECO:0000313" key="4">
    <source>
        <dbReference type="Proteomes" id="UP000249166"/>
    </source>
</evidence>
<organism evidence="3 4">
    <name type="scientific">Arthrobacter globiformis</name>
    <dbReference type="NCBI Taxonomy" id="1665"/>
    <lineage>
        <taxon>Bacteria</taxon>
        <taxon>Bacillati</taxon>
        <taxon>Actinomycetota</taxon>
        <taxon>Actinomycetes</taxon>
        <taxon>Micrococcales</taxon>
        <taxon>Micrococcaceae</taxon>
        <taxon>Arthrobacter</taxon>
    </lineage>
</organism>
<reference evidence="3 4" key="1">
    <citation type="submission" date="2018-04" db="EMBL/GenBank/DDBJ databases">
        <title>Bacteria isolated from cave deposits of Manipur.</title>
        <authorList>
            <person name="Sahoo D."/>
            <person name="Sarangthem I."/>
            <person name="Nandeibam J."/>
        </authorList>
    </citation>
    <scope>NUCLEOTIDE SEQUENCE [LARGE SCALE GENOMIC DNA]</scope>
    <source>
        <strain evidence="4">mrc11</strain>
    </source>
</reference>
<dbReference type="InterPro" id="IPR040851">
    <property type="entry name" value="ParB-like_C"/>
</dbReference>
<protein>
    <recommendedName>
        <fullName evidence="2">ParB-like C-terminal domain-containing protein</fullName>
    </recommendedName>
</protein>
<name>A0A328HF40_ARTGO</name>
<gene>
    <name evidence="3" type="ORF">DBZ45_10670</name>
</gene>
<comment type="caution">
    <text evidence="3">The sequence shown here is derived from an EMBL/GenBank/DDBJ whole genome shotgun (WGS) entry which is preliminary data.</text>
</comment>
<sequence length="90" mass="10342">MPRKPARIAAFTPYFTQEEADQVRAAYLVAKEHEDGVASASDFIVRATMRDVKRIQRKYNGGKKFDPVPAGALRRGQRTRDELQYRDEDI</sequence>
<dbReference type="EMBL" id="QLNP01000074">
    <property type="protein sequence ID" value="RAM37276.1"/>
    <property type="molecule type" value="Genomic_DNA"/>
</dbReference>
<dbReference type="RefSeq" id="WP_111903880.1">
    <property type="nucleotide sequence ID" value="NZ_QLNP01000074.1"/>
</dbReference>
<dbReference type="Pfam" id="PF18064">
    <property type="entry name" value="CB_ParB_C"/>
    <property type="match status" value="1"/>
</dbReference>
<proteinExistence type="predicted"/>
<dbReference type="AlphaFoldDB" id="A0A328HF40"/>